<reference evidence="6 7" key="1">
    <citation type="submission" date="2019-03" db="EMBL/GenBank/DDBJ databases">
        <title>Genomic Encyclopedia of Type Strains, Phase IV (KMG-IV): sequencing the most valuable type-strain genomes for metagenomic binning, comparative biology and taxonomic classification.</title>
        <authorList>
            <person name="Goeker M."/>
        </authorList>
    </citation>
    <scope>NUCLEOTIDE SEQUENCE [LARGE SCALE GENOMIC DNA]</scope>
    <source>
        <strain evidence="6 7">DSM 203</strain>
    </source>
</reference>
<dbReference type="GO" id="GO:0046872">
    <property type="term" value="F:metal ion binding"/>
    <property type="evidence" value="ECO:0007669"/>
    <property type="project" value="UniProtKB-KW"/>
</dbReference>
<dbReference type="GO" id="GO:0016788">
    <property type="term" value="F:hydrolase activity, acting on ester bonds"/>
    <property type="evidence" value="ECO:0007669"/>
    <property type="project" value="InterPro"/>
</dbReference>
<evidence type="ECO:0000259" key="5">
    <source>
        <dbReference type="Pfam" id="PF24827"/>
    </source>
</evidence>
<dbReference type="CDD" id="cd06256">
    <property type="entry name" value="M14_ASTE_ASPA-like"/>
    <property type="match status" value="1"/>
</dbReference>
<dbReference type="Pfam" id="PF24827">
    <property type="entry name" value="AstE_AspA_cat"/>
    <property type="match status" value="1"/>
</dbReference>
<dbReference type="InterPro" id="IPR055438">
    <property type="entry name" value="AstE_AspA_cat"/>
</dbReference>
<evidence type="ECO:0000256" key="4">
    <source>
        <dbReference type="ARBA" id="ARBA00022833"/>
    </source>
</evidence>
<dbReference type="SUPFAM" id="SSF53187">
    <property type="entry name" value="Zn-dependent exopeptidases"/>
    <property type="match status" value="1"/>
</dbReference>
<evidence type="ECO:0000256" key="3">
    <source>
        <dbReference type="ARBA" id="ARBA00022801"/>
    </source>
</evidence>
<dbReference type="Gene3D" id="3.40.630.10">
    <property type="entry name" value="Zn peptidases"/>
    <property type="match status" value="1"/>
</dbReference>
<keyword evidence="3" id="KW-0378">Hydrolase</keyword>
<evidence type="ECO:0000313" key="7">
    <source>
        <dbReference type="Proteomes" id="UP000295247"/>
    </source>
</evidence>
<organism evidence="6 7">
    <name type="scientific">Marichromatium gracile</name>
    <name type="common">Chromatium gracile</name>
    <dbReference type="NCBI Taxonomy" id="1048"/>
    <lineage>
        <taxon>Bacteria</taxon>
        <taxon>Pseudomonadati</taxon>
        <taxon>Pseudomonadota</taxon>
        <taxon>Gammaproteobacteria</taxon>
        <taxon>Chromatiales</taxon>
        <taxon>Chromatiaceae</taxon>
        <taxon>Marichromatium</taxon>
    </lineage>
</organism>
<protein>
    <submittedName>
        <fullName evidence="6">Succinylglutamate desuccinylase/aspartoacylase family protein</fullName>
    </submittedName>
</protein>
<dbReference type="RefSeq" id="WP_132228728.1">
    <property type="nucleotide sequence ID" value="NZ_NRRH01000003.1"/>
</dbReference>
<dbReference type="AlphaFoldDB" id="A0A4R4AGK8"/>
<evidence type="ECO:0000313" key="6">
    <source>
        <dbReference type="EMBL" id="TCW38402.1"/>
    </source>
</evidence>
<dbReference type="EMBL" id="SMDC01000002">
    <property type="protein sequence ID" value="TCW38402.1"/>
    <property type="molecule type" value="Genomic_DNA"/>
</dbReference>
<evidence type="ECO:0000256" key="1">
    <source>
        <dbReference type="ARBA" id="ARBA00001947"/>
    </source>
</evidence>
<gene>
    <name evidence="6" type="ORF">EDC29_102295</name>
</gene>
<accession>A0A4R4AGK8</accession>
<keyword evidence="4" id="KW-0862">Zinc</keyword>
<keyword evidence="2" id="KW-0479">Metal-binding</keyword>
<sequence>MLQQLDHLPEGLLETPAPGLEALLGGPTLIHLPGQRRAPLFVSVLLHGNETVGWEAVRALLAARLTRYGALRLPRALSLFIGNVAAAAHSVRRLPGQPDYNRVWPGAAPDHGPEQLMMAQVVETMRARAPFASVDLHNNTGRNPHYGCVNVLEPRTLQLASLFARTLVYFTSPTGVQSQAFTGICPAVTLECGKVGEQGGVDHAREFVGALLQLTELPARLPAAREFDLFETVARARIPPGVHFGFPPEQADLVLDPALERLNFCELPAGMAFGRVRPGKGLCVEVHDAEGRDLSAQFFRISGEELLLRRPAMPSMLTRNEVVIRQDCLCYLMIRREPPLAVRDD</sequence>
<proteinExistence type="predicted"/>
<name>A0A4R4AGK8_MARGR</name>
<feature type="domain" description="Succinylglutamate desuccinylase/Aspartoacylase catalytic" evidence="5">
    <location>
        <begin position="46"/>
        <end position="197"/>
    </location>
</feature>
<comment type="cofactor">
    <cofactor evidence="1">
        <name>Zn(2+)</name>
        <dbReference type="ChEBI" id="CHEBI:29105"/>
    </cofactor>
</comment>
<comment type="caution">
    <text evidence="6">The sequence shown here is derived from an EMBL/GenBank/DDBJ whole genome shotgun (WGS) entry which is preliminary data.</text>
</comment>
<evidence type="ECO:0000256" key="2">
    <source>
        <dbReference type="ARBA" id="ARBA00022723"/>
    </source>
</evidence>
<dbReference type="Proteomes" id="UP000295247">
    <property type="component" value="Unassembled WGS sequence"/>
</dbReference>